<dbReference type="InParanoid" id="A0A1E1LMR6"/>
<name>A0A1E1LMR6_9HELO</name>
<evidence type="ECO:0000313" key="1">
    <source>
        <dbReference type="EMBL" id="CZT11764.1"/>
    </source>
</evidence>
<gene>
    <name evidence="1" type="ORF">RCO7_15152</name>
</gene>
<evidence type="ECO:0000313" key="2">
    <source>
        <dbReference type="Proteomes" id="UP000178129"/>
    </source>
</evidence>
<comment type="caution">
    <text evidence="1">The sequence shown here is derived from an EMBL/GenBank/DDBJ whole genome shotgun (WGS) entry which is preliminary data.</text>
</comment>
<accession>A0A1E1LMR6</accession>
<organism evidence="1 2">
    <name type="scientific">Rhynchosporium graminicola</name>
    <dbReference type="NCBI Taxonomy" id="2792576"/>
    <lineage>
        <taxon>Eukaryota</taxon>
        <taxon>Fungi</taxon>
        <taxon>Dikarya</taxon>
        <taxon>Ascomycota</taxon>
        <taxon>Pezizomycotina</taxon>
        <taxon>Leotiomycetes</taxon>
        <taxon>Helotiales</taxon>
        <taxon>Ploettnerulaceae</taxon>
        <taxon>Rhynchosporium</taxon>
    </lineage>
</organism>
<dbReference type="Proteomes" id="UP000178129">
    <property type="component" value="Unassembled WGS sequence"/>
</dbReference>
<keyword evidence="2" id="KW-1185">Reference proteome</keyword>
<proteinExistence type="predicted"/>
<sequence>MAWTSQEVDSRFRKVEFNRRTKKAMAFIFACVCAAQLTQRHSGEPETETIPIEKLRGNLPAHIGVSSRWPAIMQEKQPLDYGCQTTLLNVLAASSSAPTREPGIRISNHILTIHKQGGQISGRDHSRMHTSASNGGFDDWRRHMGDSNPAVAVVYHSRADLELVDTSGFWAPGQEDRR</sequence>
<protein>
    <submittedName>
        <fullName evidence="1">Uncharacterized protein</fullName>
    </submittedName>
</protein>
<dbReference type="EMBL" id="FJUW01000063">
    <property type="protein sequence ID" value="CZT11764.1"/>
    <property type="molecule type" value="Genomic_DNA"/>
</dbReference>
<dbReference type="AlphaFoldDB" id="A0A1E1LMR6"/>
<reference evidence="2" key="1">
    <citation type="submission" date="2016-03" db="EMBL/GenBank/DDBJ databases">
        <authorList>
            <person name="Ploux O."/>
        </authorList>
    </citation>
    <scope>NUCLEOTIDE SEQUENCE [LARGE SCALE GENOMIC DNA]</scope>
    <source>
        <strain evidence="2">UK7</strain>
    </source>
</reference>